<dbReference type="AlphaFoldDB" id="A0A9J6EDP2"/>
<dbReference type="EMBL" id="JABSTU010000005">
    <property type="protein sequence ID" value="KAH8032415.1"/>
    <property type="molecule type" value="Genomic_DNA"/>
</dbReference>
<reference evidence="2" key="2">
    <citation type="submission" date="2021-09" db="EMBL/GenBank/DDBJ databases">
        <authorList>
            <person name="Jia N."/>
            <person name="Wang J."/>
            <person name="Shi W."/>
            <person name="Du L."/>
            <person name="Sun Y."/>
            <person name="Zhan W."/>
            <person name="Jiang J."/>
            <person name="Wang Q."/>
            <person name="Zhang B."/>
            <person name="Ji P."/>
            <person name="Sakyi L.B."/>
            <person name="Cui X."/>
            <person name="Yuan T."/>
            <person name="Jiang B."/>
            <person name="Yang W."/>
            <person name="Lam T.T.-Y."/>
            <person name="Chang Q."/>
            <person name="Ding S."/>
            <person name="Wang X."/>
            <person name="Zhu J."/>
            <person name="Ruan X."/>
            <person name="Zhao L."/>
            <person name="Wei J."/>
            <person name="Que T."/>
            <person name="Du C."/>
            <person name="Cheng J."/>
            <person name="Dai P."/>
            <person name="Han X."/>
            <person name="Huang E."/>
            <person name="Gao Y."/>
            <person name="Liu J."/>
            <person name="Shao H."/>
            <person name="Ye R."/>
            <person name="Li L."/>
            <person name="Wei W."/>
            <person name="Wang X."/>
            <person name="Wang C."/>
            <person name="Huo Q."/>
            <person name="Li W."/>
            <person name="Guo W."/>
            <person name="Chen H."/>
            <person name="Chen S."/>
            <person name="Zhou L."/>
            <person name="Zhou L."/>
            <person name="Ni X."/>
            <person name="Tian J."/>
            <person name="Zhou Y."/>
            <person name="Sheng Y."/>
            <person name="Liu T."/>
            <person name="Pan Y."/>
            <person name="Xia L."/>
            <person name="Li J."/>
            <person name="Zhao F."/>
            <person name="Cao W."/>
        </authorList>
    </citation>
    <scope>NUCLEOTIDE SEQUENCE</scope>
    <source>
        <strain evidence="2">Rmic-2018</strain>
        <tissue evidence="2">Larvae</tissue>
    </source>
</reference>
<evidence type="ECO:0000256" key="1">
    <source>
        <dbReference type="SAM" id="MobiDB-lite"/>
    </source>
</evidence>
<dbReference type="Proteomes" id="UP000821866">
    <property type="component" value="Chromosome 3"/>
</dbReference>
<gene>
    <name evidence="2" type="ORF">HPB51_024607</name>
</gene>
<evidence type="ECO:0000313" key="2">
    <source>
        <dbReference type="EMBL" id="KAH8032415.1"/>
    </source>
</evidence>
<comment type="caution">
    <text evidence="2">The sequence shown here is derived from an EMBL/GenBank/DDBJ whole genome shotgun (WGS) entry which is preliminary data.</text>
</comment>
<protein>
    <submittedName>
        <fullName evidence="2">Uncharacterized protein</fullName>
    </submittedName>
</protein>
<keyword evidence="3" id="KW-1185">Reference proteome</keyword>
<proteinExistence type="predicted"/>
<sequence length="208" mass="22946">MQYCFRKAGLVRSLTSAVSVEDVVSDVLEDAQQAWREAVEAQLMSDADDLGDLIAADDAVWVTEKLYDSAIISEVQAEAHPQAPSSDEGSDDHVSPPAPIGSATASDYVAALIVLVFSKGLPEEHAPKEQLSRKLVVCVQPSVTDQLLHATQKFRRLPVTELLLVEKLLEIPAKRHRFVSQHHCLEVAVRVGFMKHAHKVMEHCDHCH</sequence>
<evidence type="ECO:0000313" key="3">
    <source>
        <dbReference type="Proteomes" id="UP000821866"/>
    </source>
</evidence>
<reference evidence="2" key="1">
    <citation type="journal article" date="2020" name="Cell">
        <title>Large-Scale Comparative Analyses of Tick Genomes Elucidate Their Genetic Diversity and Vector Capacities.</title>
        <authorList>
            <consortium name="Tick Genome and Microbiome Consortium (TIGMIC)"/>
            <person name="Jia N."/>
            <person name="Wang J."/>
            <person name="Shi W."/>
            <person name="Du L."/>
            <person name="Sun Y."/>
            <person name="Zhan W."/>
            <person name="Jiang J.F."/>
            <person name="Wang Q."/>
            <person name="Zhang B."/>
            <person name="Ji P."/>
            <person name="Bell-Sakyi L."/>
            <person name="Cui X.M."/>
            <person name="Yuan T.T."/>
            <person name="Jiang B.G."/>
            <person name="Yang W.F."/>
            <person name="Lam T.T."/>
            <person name="Chang Q.C."/>
            <person name="Ding S.J."/>
            <person name="Wang X.J."/>
            <person name="Zhu J.G."/>
            <person name="Ruan X.D."/>
            <person name="Zhao L."/>
            <person name="Wei J.T."/>
            <person name="Ye R.Z."/>
            <person name="Que T.C."/>
            <person name="Du C.H."/>
            <person name="Zhou Y.H."/>
            <person name="Cheng J.X."/>
            <person name="Dai P.F."/>
            <person name="Guo W.B."/>
            <person name="Han X.H."/>
            <person name="Huang E.J."/>
            <person name="Li L.F."/>
            <person name="Wei W."/>
            <person name="Gao Y.C."/>
            <person name="Liu J.Z."/>
            <person name="Shao H.Z."/>
            <person name="Wang X."/>
            <person name="Wang C.C."/>
            <person name="Yang T.C."/>
            <person name="Huo Q.B."/>
            <person name="Li W."/>
            <person name="Chen H.Y."/>
            <person name="Chen S.E."/>
            <person name="Zhou L.G."/>
            <person name="Ni X.B."/>
            <person name="Tian J.H."/>
            <person name="Sheng Y."/>
            <person name="Liu T."/>
            <person name="Pan Y.S."/>
            <person name="Xia L.Y."/>
            <person name="Li J."/>
            <person name="Zhao F."/>
            <person name="Cao W.C."/>
        </authorList>
    </citation>
    <scope>NUCLEOTIDE SEQUENCE</scope>
    <source>
        <strain evidence="2">Rmic-2018</strain>
    </source>
</reference>
<name>A0A9J6EDP2_RHIMP</name>
<feature type="region of interest" description="Disordered" evidence="1">
    <location>
        <begin position="77"/>
        <end position="100"/>
    </location>
</feature>
<organism evidence="2 3">
    <name type="scientific">Rhipicephalus microplus</name>
    <name type="common">Cattle tick</name>
    <name type="synonym">Boophilus microplus</name>
    <dbReference type="NCBI Taxonomy" id="6941"/>
    <lineage>
        <taxon>Eukaryota</taxon>
        <taxon>Metazoa</taxon>
        <taxon>Ecdysozoa</taxon>
        <taxon>Arthropoda</taxon>
        <taxon>Chelicerata</taxon>
        <taxon>Arachnida</taxon>
        <taxon>Acari</taxon>
        <taxon>Parasitiformes</taxon>
        <taxon>Ixodida</taxon>
        <taxon>Ixodoidea</taxon>
        <taxon>Ixodidae</taxon>
        <taxon>Rhipicephalinae</taxon>
        <taxon>Rhipicephalus</taxon>
        <taxon>Boophilus</taxon>
    </lineage>
</organism>
<accession>A0A9J6EDP2</accession>